<keyword evidence="2" id="KW-1185">Reference proteome</keyword>
<dbReference type="AlphaFoldDB" id="A0AAW2EMT7"/>
<reference evidence="1 2" key="1">
    <citation type="submission" date="2023-03" db="EMBL/GenBank/DDBJ databases">
        <title>High recombination rates correlate with genetic variation in Cardiocondyla obscurior ants.</title>
        <authorList>
            <person name="Errbii M."/>
        </authorList>
    </citation>
    <scope>NUCLEOTIDE SEQUENCE [LARGE SCALE GENOMIC DNA]</scope>
    <source>
        <strain evidence="1">Alpha-2009</strain>
        <tissue evidence="1">Whole body</tissue>
    </source>
</reference>
<evidence type="ECO:0000313" key="2">
    <source>
        <dbReference type="Proteomes" id="UP001430953"/>
    </source>
</evidence>
<organism evidence="1 2">
    <name type="scientific">Cardiocondyla obscurior</name>
    <dbReference type="NCBI Taxonomy" id="286306"/>
    <lineage>
        <taxon>Eukaryota</taxon>
        <taxon>Metazoa</taxon>
        <taxon>Ecdysozoa</taxon>
        <taxon>Arthropoda</taxon>
        <taxon>Hexapoda</taxon>
        <taxon>Insecta</taxon>
        <taxon>Pterygota</taxon>
        <taxon>Neoptera</taxon>
        <taxon>Endopterygota</taxon>
        <taxon>Hymenoptera</taxon>
        <taxon>Apocrita</taxon>
        <taxon>Aculeata</taxon>
        <taxon>Formicoidea</taxon>
        <taxon>Formicidae</taxon>
        <taxon>Myrmicinae</taxon>
        <taxon>Cardiocondyla</taxon>
    </lineage>
</organism>
<sequence length="79" mass="8836">MPRFPRIISRRDQVPPNNVIPPNSLFVDARSLLGGEIARMNATTGMTNTRTYSSAKYLPQDHGGEKISIPTFYLTPTCR</sequence>
<name>A0AAW2EMT7_9HYME</name>
<evidence type="ECO:0000313" key="1">
    <source>
        <dbReference type="EMBL" id="KAL0103714.1"/>
    </source>
</evidence>
<dbReference type="Proteomes" id="UP001430953">
    <property type="component" value="Unassembled WGS sequence"/>
</dbReference>
<comment type="caution">
    <text evidence="1">The sequence shown here is derived from an EMBL/GenBank/DDBJ whole genome shotgun (WGS) entry which is preliminary data.</text>
</comment>
<gene>
    <name evidence="1" type="ORF">PUN28_017759</name>
</gene>
<dbReference type="EMBL" id="JADYXP020000021">
    <property type="protein sequence ID" value="KAL0103714.1"/>
    <property type="molecule type" value="Genomic_DNA"/>
</dbReference>
<proteinExistence type="predicted"/>
<protein>
    <submittedName>
        <fullName evidence="1">Uncharacterized protein</fullName>
    </submittedName>
</protein>
<accession>A0AAW2EMT7</accession>